<reference evidence="7 8" key="1">
    <citation type="journal article" date="2021" name="Elife">
        <title>Chloroplast acquisition without the gene transfer in kleptoplastic sea slugs, Plakobranchus ocellatus.</title>
        <authorList>
            <person name="Maeda T."/>
            <person name="Takahashi S."/>
            <person name="Yoshida T."/>
            <person name="Shimamura S."/>
            <person name="Takaki Y."/>
            <person name="Nagai Y."/>
            <person name="Toyoda A."/>
            <person name="Suzuki Y."/>
            <person name="Arimoto A."/>
            <person name="Ishii H."/>
            <person name="Satoh N."/>
            <person name="Nishiyama T."/>
            <person name="Hasebe M."/>
            <person name="Maruyama T."/>
            <person name="Minagawa J."/>
            <person name="Obokata J."/>
            <person name="Shigenobu S."/>
        </authorList>
    </citation>
    <scope>NUCLEOTIDE SEQUENCE [LARGE SCALE GENOMIC DNA]</scope>
</reference>
<name>A0AAV4F942_9GAST</name>
<dbReference type="Pfam" id="PF00274">
    <property type="entry name" value="Glycolytic"/>
    <property type="match status" value="1"/>
</dbReference>
<keyword evidence="8" id="KW-1185">Reference proteome</keyword>
<proteinExistence type="inferred from homology"/>
<keyword evidence="5" id="KW-0456">Lyase</keyword>
<evidence type="ECO:0000256" key="2">
    <source>
        <dbReference type="ARBA" id="ARBA00010387"/>
    </source>
</evidence>
<feature type="region of interest" description="Disordered" evidence="6">
    <location>
        <begin position="57"/>
        <end position="92"/>
    </location>
</feature>
<protein>
    <recommendedName>
        <fullName evidence="3">fructose-bisphosphate aldolase</fullName>
        <ecNumber evidence="3">4.1.2.13</ecNumber>
    </recommendedName>
</protein>
<dbReference type="GO" id="GO:0004332">
    <property type="term" value="F:fructose-bisphosphate aldolase activity"/>
    <property type="evidence" value="ECO:0007669"/>
    <property type="project" value="UniProtKB-EC"/>
</dbReference>
<evidence type="ECO:0000313" key="7">
    <source>
        <dbReference type="EMBL" id="GFR69892.1"/>
    </source>
</evidence>
<comment type="caution">
    <text evidence="7">The sequence shown here is derived from an EMBL/GenBank/DDBJ whole genome shotgun (WGS) entry which is preliminary data.</text>
</comment>
<dbReference type="EMBL" id="BMAT01007723">
    <property type="protein sequence ID" value="GFR69892.1"/>
    <property type="molecule type" value="Genomic_DNA"/>
</dbReference>
<evidence type="ECO:0000256" key="6">
    <source>
        <dbReference type="SAM" id="MobiDB-lite"/>
    </source>
</evidence>
<accession>A0AAV4F942</accession>
<evidence type="ECO:0000256" key="1">
    <source>
        <dbReference type="ARBA" id="ARBA00004714"/>
    </source>
</evidence>
<evidence type="ECO:0000313" key="8">
    <source>
        <dbReference type="Proteomes" id="UP000762676"/>
    </source>
</evidence>
<comment type="pathway">
    <text evidence="1">Carbohydrate degradation; glycolysis; D-glyceraldehyde 3-phosphate and glycerone phosphate from D-glucose: step 4/4.</text>
</comment>
<dbReference type="PANTHER" id="PTHR11627">
    <property type="entry name" value="FRUCTOSE-BISPHOSPHATE ALDOLASE"/>
    <property type="match status" value="1"/>
</dbReference>
<dbReference type="Gene3D" id="3.20.20.70">
    <property type="entry name" value="Aldolase class I"/>
    <property type="match status" value="1"/>
</dbReference>
<evidence type="ECO:0000256" key="4">
    <source>
        <dbReference type="ARBA" id="ARBA00023152"/>
    </source>
</evidence>
<dbReference type="EC" id="4.1.2.13" evidence="3"/>
<evidence type="ECO:0000256" key="5">
    <source>
        <dbReference type="ARBA" id="ARBA00023239"/>
    </source>
</evidence>
<evidence type="ECO:0000256" key="3">
    <source>
        <dbReference type="ARBA" id="ARBA00013068"/>
    </source>
</evidence>
<dbReference type="AlphaFoldDB" id="A0AAV4F942"/>
<dbReference type="GO" id="GO:0006096">
    <property type="term" value="P:glycolytic process"/>
    <property type="evidence" value="ECO:0007669"/>
    <property type="project" value="UniProtKB-KW"/>
</dbReference>
<dbReference type="Proteomes" id="UP000762676">
    <property type="component" value="Unassembled WGS sequence"/>
</dbReference>
<dbReference type="SUPFAM" id="SSF51569">
    <property type="entry name" value="Aldolase"/>
    <property type="match status" value="1"/>
</dbReference>
<keyword evidence="4" id="KW-0324">Glycolysis</keyword>
<feature type="compositionally biased region" description="Basic residues" evidence="6">
    <location>
        <begin position="75"/>
        <end position="87"/>
    </location>
</feature>
<organism evidence="7 8">
    <name type="scientific">Elysia marginata</name>
    <dbReference type="NCBI Taxonomy" id="1093978"/>
    <lineage>
        <taxon>Eukaryota</taxon>
        <taxon>Metazoa</taxon>
        <taxon>Spiralia</taxon>
        <taxon>Lophotrochozoa</taxon>
        <taxon>Mollusca</taxon>
        <taxon>Gastropoda</taxon>
        <taxon>Heterobranchia</taxon>
        <taxon>Euthyneura</taxon>
        <taxon>Panpulmonata</taxon>
        <taxon>Sacoglossa</taxon>
        <taxon>Placobranchoidea</taxon>
        <taxon>Plakobranchidae</taxon>
        <taxon>Elysia</taxon>
    </lineage>
</organism>
<dbReference type="InterPro" id="IPR000741">
    <property type="entry name" value="FBA_I"/>
</dbReference>
<gene>
    <name evidence="7" type="ORF">ElyMa_003770700</name>
</gene>
<comment type="similarity">
    <text evidence="2">Belongs to the class I fructose-bisphosphate aldolase family.</text>
</comment>
<dbReference type="InterPro" id="IPR013785">
    <property type="entry name" value="Aldolase_TIM"/>
</dbReference>
<sequence length="450" mass="50127">MDLLNLSVISPIQSTSLLSSVVDSKSVQESIAPVTTIDRISKALLRNVIRFREPSKGRLKTPSQQWLKAATKTKQQPHRPKSRKPKTPSHTVEYLPKSKCEQLRHTARQLMTPGLGILAADDSVVQLGQKLRSINMVNIETNRLRYHEMLLGVDAGEDDLMNFYFSGVLMREESLGKSAQAEKKLSRLIIERDILLGIRFDTGVEKLVGCDREYVSTGLDSVMDAIKRTTGKGLKFGLFRCVFRVSELTPSTQALFENSLILAKFAVICQQSGIVPIVAPEVLTEGSHGHEEARSVLREILTTLVKLMVDHHVFLEGTLIRVAACKPGLCFKGQKDLKRVADDTTRTLNECLPPAVGGVLLSRDEDLCTSLTILNNIQNCHMKKPFFVSFCFSRVIQEDVVAMWAGQNKNRKKARTELMRRAELCSLATFGQAGNIGASIFITCEESFMH</sequence>